<feature type="transmembrane region" description="Helical" evidence="6">
    <location>
        <begin position="255"/>
        <end position="288"/>
    </location>
</feature>
<keyword evidence="4 6" id="KW-1133">Transmembrane helix</keyword>
<reference evidence="7" key="1">
    <citation type="submission" date="2021-12" db="EMBL/GenBank/DDBJ databases">
        <title>Discovery of the Pendulisporaceae a myxobacterial family with distinct sporulation behavior and unique specialized metabolism.</title>
        <authorList>
            <person name="Garcia R."/>
            <person name="Popoff A."/>
            <person name="Bader C.D."/>
            <person name="Loehr J."/>
            <person name="Walesch S."/>
            <person name="Walt C."/>
            <person name="Boldt J."/>
            <person name="Bunk B."/>
            <person name="Haeckl F.J.F.P.J."/>
            <person name="Gunesch A.P."/>
            <person name="Birkelbach J."/>
            <person name="Nuebel U."/>
            <person name="Pietschmann T."/>
            <person name="Bach T."/>
            <person name="Mueller R."/>
        </authorList>
    </citation>
    <scope>NUCLEOTIDE SEQUENCE</scope>
    <source>
        <strain evidence="7">MSr11367</strain>
    </source>
</reference>
<evidence type="ECO:0000313" key="7">
    <source>
        <dbReference type="EMBL" id="WXB05563.1"/>
    </source>
</evidence>
<dbReference type="PANTHER" id="PTHR42723">
    <property type="entry name" value="CHLOROPHYLL SYNTHASE"/>
    <property type="match status" value="1"/>
</dbReference>
<feature type="transmembrane region" description="Helical" evidence="6">
    <location>
        <begin position="226"/>
        <end position="243"/>
    </location>
</feature>
<keyword evidence="8" id="KW-1185">Reference proteome</keyword>
<keyword evidence="5 6" id="KW-0472">Membrane</keyword>
<feature type="transmembrane region" description="Helical" evidence="6">
    <location>
        <begin position="109"/>
        <end position="128"/>
    </location>
</feature>
<evidence type="ECO:0000256" key="5">
    <source>
        <dbReference type="ARBA" id="ARBA00023136"/>
    </source>
</evidence>
<dbReference type="Gene3D" id="1.10.357.140">
    <property type="entry name" value="UbiA prenyltransferase"/>
    <property type="match status" value="1"/>
</dbReference>
<keyword evidence="2" id="KW-1003">Cell membrane</keyword>
<organism evidence="7 8">
    <name type="scientific">Pendulispora rubella</name>
    <dbReference type="NCBI Taxonomy" id="2741070"/>
    <lineage>
        <taxon>Bacteria</taxon>
        <taxon>Pseudomonadati</taxon>
        <taxon>Myxococcota</taxon>
        <taxon>Myxococcia</taxon>
        <taxon>Myxococcales</taxon>
        <taxon>Sorangiineae</taxon>
        <taxon>Pendulisporaceae</taxon>
        <taxon>Pendulispora</taxon>
    </lineage>
</organism>
<evidence type="ECO:0000256" key="3">
    <source>
        <dbReference type="ARBA" id="ARBA00022692"/>
    </source>
</evidence>
<dbReference type="InterPro" id="IPR044878">
    <property type="entry name" value="UbiA_sf"/>
</dbReference>
<accession>A0ABZ2L6I8</accession>
<dbReference type="RefSeq" id="WP_394835210.1">
    <property type="nucleotide sequence ID" value="NZ_CP089929.1"/>
</dbReference>
<dbReference type="InterPro" id="IPR000537">
    <property type="entry name" value="UbiA_prenyltransferase"/>
</dbReference>
<feature type="transmembrane region" description="Helical" evidence="6">
    <location>
        <begin position="202"/>
        <end position="220"/>
    </location>
</feature>
<feature type="transmembrane region" description="Helical" evidence="6">
    <location>
        <begin position="83"/>
        <end position="103"/>
    </location>
</feature>
<dbReference type="InterPro" id="IPR050475">
    <property type="entry name" value="Prenyltransferase_related"/>
</dbReference>
<dbReference type="EMBL" id="CP089983">
    <property type="protein sequence ID" value="WXB05563.1"/>
    <property type="molecule type" value="Genomic_DNA"/>
</dbReference>
<sequence length="296" mass="31404">MSWRIYLRLGRVSNLPTVWSNTLAGVALAQAAEAEWPSASVVVLMVAFSLLYIGGMFLNDAFDRHIDARERADRPIPSGQIGAREVFTIGFGLLGAGVLAVAVHAFAAGAGLLPVVSAAALAGVIVLYDAWHKGNPIGPILMGVCRVLVYVTAALSVTLRRETPVLGGAALLLSYLIGLTYLAKHEGAYLAGKMPRFTLRRFWPLALLFIPFFALLPRSFGSAPALLLDAAFLAWIVFTLVDLRRGAPGAIPRTVVRLIAGISLLDAVLVGPSFAAALAVGAFALTLWLQRFVSGT</sequence>
<feature type="transmembrane region" description="Helical" evidence="6">
    <location>
        <begin position="140"/>
        <end position="159"/>
    </location>
</feature>
<dbReference type="PANTHER" id="PTHR42723:SF1">
    <property type="entry name" value="CHLOROPHYLL SYNTHASE, CHLOROPLASTIC"/>
    <property type="match status" value="1"/>
</dbReference>
<gene>
    <name evidence="7" type="ORF">LVJ94_52800</name>
</gene>
<name>A0ABZ2L6I8_9BACT</name>
<evidence type="ECO:0000313" key="8">
    <source>
        <dbReference type="Proteomes" id="UP001374803"/>
    </source>
</evidence>
<keyword evidence="3 6" id="KW-0812">Transmembrane</keyword>
<proteinExistence type="predicted"/>
<dbReference type="Pfam" id="PF01040">
    <property type="entry name" value="UbiA"/>
    <property type="match status" value="1"/>
</dbReference>
<evidence type="ECO:0000256" key="1">
    <source>
        <dbReference type="ARBA" id="ARBA00004141"/>
    </source>
</evidence>
<evidence type="ECO:0000256" key="6">
    <source>
        <dbReference type="SAM" id="Phobius"/>
    </source>
</evidence>
<protein>
    <submittedName>
        <fullName evidence="7">UbiA family prenyltransferase</fullName>
    </submittedName>
</protein>
<dbReference type="Proteomes" id="UP001374803">
    <property type="component" value="Chromosome"/>
</dbReference>
<evidence type="ECO:0000256" key="2">
    <source>
        <dbReference type="ARBA" id="ARBA00022475"/>
    </source>
</evidence>
<evidence type="ECO:0000256" key="4">
    <source>
        <dbReference type="ARBA" id="ARBA00022989"/>
    </source>
</evidence>
<feature type="transmembrane region" description="Helical" evidence="6">
    <location>
        <begin position="41"/>
        <end position="62"/>
    </location>
</feature>
<dbReference type="CDD" id="cd13964">
    <property type="entry name" value="PT_UbiA_1"/>
    <property type="match status" value="1"/>
</dbReference>
<comment type="subcellular location">
    <subcellularLocation>
        <location evidence="1">Membrane</location>
        <topology evidence="1">Multi-pass membrane protein</topology>
    </subcellularLocation>
</comment>
<feature type="transmembrane region" description="Helical" evidence="6">
    <location>
        <begin position="165"/>
        <end position="182"/>
    </location>
</feature>